<dbReference type="Gene3D" id="1.20.210.10">
    <property type="entry name" value="Cytochrome c oxidase-like, subunit I domain"/>
    <property type="match status" value="1"/>
</dbReference>
<feature type="transmembrane region" description="Helical" evidence="1">
    <location>
        <begin position="7"/>
        <end position="28"/>
    </location>
</feature>
<gene>
    <name evidence="2" type="ORF">ACFO5X_21785</name>
</gene>
<protein>
    <submittedName>
        <fullName evidence="2">Uncharacterized protein</fullName>
    </submittedName>
</protein>
<evidence type="ECO:0000313" key="3">
    <source>
        <dbReference type="Proteomes" id="UP001595973"/>
    </source>
</evidence>
<reference evidence="3" key="1">
    <citation type="journal article" date="2019" name="Int. J. Syst. Evol. Microbiol.">
        <title>The Global Catalogue of Microorganisms (GCM) 10K type strain sequencing project: providing services to taxonomists for standard genome sequencing and annotation.</title>
        <authorList>
            <consortium name="The Broad Institute Genomics Platform"/>
            <consortium name="The Broad Institute Genome Sequencing Center for Infectious Disease"/>
            <person name="Wu L."/>
            <person name="Ma J."/>
        </authorList>
    </citation>
    <scope>NUCLEOTIDE SEQUENCE [LARGE SCALE GENOMIC DNA]</scope>
    <source>
        <strain evidence="3">CGMCC 4.7283</strain>
    </source>
</reference>
<keyword evidence="1" id="KW-0472">Membrane</keyword>
<comment type="caution">
    <text evidence="2">The sequence shown here is derived from an EMBL/GenBank/DDBJ whole genome shotgun (WGS) entry which is preliminary data.</text>
</comment>
<dbReference type="RefSeq" id="WP_380721382.1">
    <property type="nucleotide sequence ID" value="NZ_JBHSGI010000033.1"/>
</dbReference>
<keyword evidence="3" id="KW-1185">Reference proteome</keyword>
<accession>A0ABV9KMB7</accession>
<organism evidence="2 3">
    <name type="scientific">Seohaeicola nanhaiensis</name>
    <dbReference type="NCBI Taxonomy" id="1387282"/>
    <lineage>
        <taxon>Bacteria</taxon>
        <taxon>Pseudomonadati</taxon>
        <taxon>Pseudomonadota</taxon>
        <taxon>Alphaproteobacteria</taxon>
        <taxon>Rhodobacterales</taxon>
        <taxon>Roseobacteraceae</taxon>
        <taxon>Seohaeicola</taxon>
    </lineage>
</organism>
<evidence type="ECO:0000313" key="2">
    <source>
        <dbReference type="EMBL" id="MFC4671197.1"/>
    </source>
</evidence>
<feature type="transmembrane region" description="Helical" evidence="1">
    <location>
        <begin position="97"/>
        <end position="117"/>
    </location>
</feature>
<dbReference type="InterPro" id="IPR036927">
    <property type="entry name" value="Cyt_c_oxase-like_su1_sf"/>
</dbReference>
<sequence>MNKTAQYFMSLAVLAALIGMIWGLHMAISKDHLMAPAHAHLNLLGWVSFAIFAFYYHLVPAAADGGLAKLHLGLAVVGLVLMIPGIALAISRDFEPLAAIGSILSFLSMVTFGLVVLRHGLRR</sequence>
<feature type="transmembrane region" description="Helical" evidence="1">
    <location>
        <begin position="70"/>
        <end position="91"/>
    </location>
</feature>
<dbReference type="Proteomes" id="UP001595973">
    <property type="component" value="Unassembled WGS sequence"/>
</dbReference>
<name>A0ABV9KMB7_9RHOB</name>
<keyword evidence="1" id="KW-0812">Transmembrane</keyword>
<dbReference type="EMBL" id="JBHSGI010000033">
    <property type="protein sequence ID" value="MFC4671197.1"/>
    <property type="molecule type" value="Genomic_DNA"/>
</dbReference>
<keyword evidence="1" id="KW-1133">Transmembrane helix</keyword>
<evidence type="ECO:0000256" key="1">
    <source>
        <dbReference type="SAM" id="Phobius"/>
    </source>
</evidence>
<dbReference type="SUPFAM" id="SSF81442">
    <property type="entry name" value="Cytochrome c oxidase subunit I-like"/>
    <property type="match status" value="1"/>
</dbReference>
<feature type="transmembrane region" description="Helical" evidence="1">
    <location>
        <begin position="40"/>
        <end position="58"/>
    </location>
</feature>
<proteinExistence type="predicted"/>